<comment type="caution">
    <text evidence="7">The sequence shown here is derived from an EMBL/GenBank/DDBJ whole genome shotgun (WGS) entry which is preliminary data.</text>
</comment>
<evidence type="ECO:0000256" key="1">
    <source>
        <dbReference type="ARBA" id="ARBA00022491"/>
    </source>
</evidence>
<dbReference type="SUPFAM" id="SSF48498">
    <property type="entry name" value="Tetracyclin repressor-like, C-terminal domain"/>
    <property type="match status" value="1"/>
</dbReference>
<reference evidence="8" key="1">
    <citation type="journal article" date="2019" name="Int. J. Syst. Evol. Microbiol.">
        <title>The Global Catalogue of Microorganisms (GCM) 10K type strain sequencing project: providing services to taxonomists for standard genome sequencing and annotation.</title>
        <authorList>
            <consortium name="The Broad Institute Genomics Platform"/>
            <consortium name="The Broad Institute Genome Sequencing Center for Infectious Disease"/>
            <person name="Wu L."/>
            <person name="Ma J."/>
        </authorList>
    </citation>
    <scope>NUCLEOTIDE SEQUENCE [LARGE SCALE GENOMIC DNA]</scope>
    <source>
        <strain evidence="8">CGMCC 1.12942</strain>
    </source>
</reference>
<evidence type="ECO:0000313" key="7">
    <source>
        <dbReference type="EMBL" id="MFC7442198.1"/>
    </source>
</evidence>
<keyword evidence="4" id="KW-0804">Transcription</keyword>
<evidence type="ECO:0000256" key="3">
    <source>
        <dbReference type="ARBA" id="ARBA00023125"/>
    </source>
</evidence>
<dbReference type="Gene3D" id="1.10.357.10">
    <property type="entry name" value="Tetracycline Repressor, domain 2"/>
    <property type="match status" value="1"/>
</dbReference>
<name>A0ABW2RMD3_9BACL</name>
<dbReference type="EMBL" id="JBHTBW010000046">
    <property type="protein sequence ID" value="MFC7442198.1"/>
    <property type="molecule type" value="Genomic_DNA"/>
</dbReference>
<protein>
    <submittedName>
        <fullName evidence="7">TetR/AcrR family transcriptional regulator</fullName>
    </submittedName>
</protein>
<proteinExistence type="predicted"/>
<dbReference type="InterPro" id="IPR036271">
    <property type="entry name" value="Tet_transcr_reg_TetR-rel_C_sf"/>
</dbReference>
<dbReference type="InterPro" id="IPR001647">
    <property type="entry name" value="HTH_TetR"/>
</dbReference>
<dbReference type="PANTHER" id="PTHR30055:SF226">
    <property type="entry name" value="HTH-TYPE TRANSCRIPTIONAL REGULATOR PKSA"/>
    <property type="match status" value="1"/>
</dbReference>
<keyword evidence="8" id="KW-1185">Reference proteome</keyword>
<dbReference type="RefSeq" id="WP_379865916.1">
    <property type="nucleotide sequence ID" value="NZ_JBHTBW010000046.1"/>
</dbReference>
<evidence type="ECO:0000259" key="6">
    <source>
        <dbReference type="PROSITE" id="PS50977"/>
    </source>
</evidence>
<keyword evidence="2" id="KW-0805">Transcription regulation</keyword>
<dbReference type="Pfam" id="PF13977">
    <property type="entry name" value="TetR_C_6"/>
    <property type="match status" value="1"/>
</dbReference>
<evidence type="ECO:0000313" key="8">
    <source>
        <dbReference type="Proteomes" id="UP001596500"/>
    </source>
</evidence>
<dbReference type="PROSITE" id="PS50977">
    <property type="entry name" value="HTH_TETR_2"/>
    <property type="match status" value="1"/>
</dbReference>
<sequence length="202" mass="23357">MRANADMPKIVDHEKQREKLAKATWRVIRQGGIGQASFRNIAEEAGASVGSIRHYFPTQSELLAFSMKLISDRINQRIRNIKWSDSPFEGMKQLLREILPMDEEQRIETEVWFAFTAKALVDPTLQPFSNEIYDELRSVFTFIIEHLIKLDLAVPDLDVEMEVERMYALIDGLAVHAILRPDRLKPDMIESVVNHHLKSLCR</sequence>
<dbReference type="InterPro" id="IPR009057">
    <property type="entry name" value="Homeodomain-like_sf"/>
</dbReference>
<feature type="domain" description="HTH tetR-type" evidence="6">
    <location>
        <begin position="14"/>
        <end position="74"/>
    </location>
</feature>
<dbReference type="InterPro" id="IPR050109">
    <property type="entry name" value="HTH-type_TetR-like_transc_reg"/>
</dbReference>
<feature type="DNA-binding region" description="H-T-H motif" evidence="5">
    <location>
        <begin position="37"/>
        <end position="56"/>
    </location>
</feature>
<evidence type="ECO:0000256" key="2">
    <source>
        <dbReference type="ARBA" id="ARBA00023015"/>
    </source>
</evidence>
<keyword evidence="3 5" id="KW-0238">DNA-binding</keyword>
<evidence type="ECO:0000256" key="5">
    <source>
        <dbReference type="PROSITE-ProRule" id="PRU00335"/>
    </source>
</evidence>
<dbReference type="PANTHER" id="PTHR30055">
    <property type="entry name" value="HTH-TYPE TRANSCRIPTIONAL REGULATOR RUTR"/>
    <property type="match status" value="1"/>
</dbReference>
<gene>
    <name evidence="7" type="ORF">ACFQNG_13980</name>
</gene>
<keyword evidence="1" id="KW-0678">Repressor</keyword>
<dbReference type="SUPFAM" id="SSF46689">
    <property type="entry name" value="Homeodomain-like"/>
    <property type="match status" value="1"/>
</dbReference>
<dbReference type="Proteomes" id="UP001596500">
    <property type="component" value="Unassembled WGS sequence"/>
</dbReference>
<evidence type="ECO:0000256" key="4">
    <source>
        <dbReference type="ARBA" id="ARBA00023163"/>
    </source>
</evidence>
<dbReference type="Pfam" id="PF00440">
    <property type="entry name" value="TetR_N"/>
    <property type="match status" value="1"/>
</dbReference>
<organism evidence="7 8">
    <name type="scientific">Laceyella putida</name>
    <dbReference type="NCBI Taxonomy" id="110101"/>
    <lineage>
        <taxon>Bacteria</taxon>
        <taxon>Bacillati</taxon>
        <taxon>Bacillota</taxon>
        <taxon>Bacilli</taxon>
        <taxon>Bacillales</taxon>
        <taxon>Thermoactinomycetaceae</taxon>
        <taxon>Laceyella</taxon>
    </lineage>
</organism>
<accession>A0ABW2RMD3</accession>
<dbReference type="InterPro" id="IPR039538">
    <property type="entry name" value="BetI_C"/>
</dbReference>